<dbReference type="HOGENOM" id="CLU_011003_0_1_1"/>
<keyword evidence="8" id="KW-1185">Reference proteome</keyword>
<evidence type="ECO:0000256" key="2">
    <source>
        <dbReference type="ARBA" id="ARBA00023015"/>
    </source>
</evidence>
<dbReference type="OrthoDB" id="4060227at2759"/>
<evidence type="ECO:0000256" key="1">
    <source>
        <dbReference type="ARBA" id="ARBA00004123"/>
    </source>
</evidence>
<keyword evidence="5" id="KW-0539">Nucleus</keyword>
<dbReference type="GO" id="GO:0000976">
    <property type="term" value="F:transcription cis-regulatory region binding"/>
    <property type="evidence" value="ECO:0007669"/>
    <property type="project" value="TreeGrafter"/>
</dbReference>
<dbReference type="InterPro" id="IPR001138">
    <property type="entry name" value="Zn2Cys6_DnaBD"/>
</dbReference>
<dbReference type="PROSITE" id="PS00463">
    <property type="entry name" value="ZN2_CY6_FUNGAL_1"/>
    <property type="match status" value="1"/>
</dbReference>
<organism evidence="7 8">
    <name type="scientific">Talaromyces marneffei (strain ATCC 18224 / CBS 334.59 / QM 7333)</name>
    <name type="common">Penicillium marneffei</name>
    <dbReference type="NCBI Taxonomy" id="441960"/>
    <lineage>
        <taxon>Eukaryota</taxon>
        <taxon>Fungi</taxon>
        <taxon>Dikarya</taxon>
        <taxon>Ascomycota</taxon>
        <taxon>Pezizomycotina</taxon>
        <taxon>Eurotiomycetes</taxon>
        <taxon>Eurotiomycetidae</taxon>
        <taxon>Eurotiales</taxon>
        <taxon>Trichocomaceae</taxon>
        <taxon>Talaromyces</taxon>
        <taxon>Talaromyces sect. Talaromyces</taxon>
    </lineage>
</organism>
<dbReference type="PhylomeDB" id="B6QFL4"/>
<dbReference type="InterPro" id="IPR036864">
    <property type="entry name" value="Zn2-C6_fun-type_DNA-bd_sf"/>
</dbReference>
<keyword evidence="2" id="KW-0805">Transcription regulation</keyword>
<keyword evidence="4" id="KW-0804">Transcription</keyword>
<evidence type="ECO:0000256" key="5">
    <source>
        <dbReference type="ARBA" id="ARBA00023242"/>
    </source>
</evidence>
<reference evidence="8" key="1">
    <citation type="journal article" date="2015" name="Genome Announc.">
        <title>Genome sequence of the AIDS-associated pathogen Penicillium marneffei (ATCC18224) and its near taxonomic relative Talaromyces stipitatus (ATCC10500).</title>
        <authorList>
            <person name="Nierman W.C."/>
            <person name="Fedorova-Abrams N.D."/>
            <person name="Andrianopoulos A."/>
        </authorList>
    </citation>
    <scope>NUCLEOTIDE SEQUENCE [LARGE SCALE GENOMIC DNA]</scope>
    <source>
        <strain evidence="8">ATCC 18224 / CBS 334.59 / QM 7333</strain>
    </source>
</reference>
<sequence>MGDPFPSPPPVVRAFRESFGDRKLPDISRKITACVACRKQKVKCHMKDGEVPCSRCKKRGLSCTVNRSLQILLEDDVTSRGEAMNTEYVGRWKEVMSQKIQQLMWRSSNTKGKLIPPAVKRCVHHEFDIITTPTSEMAGCDGFSRRPRINSCLMCIGATNNSFIGQYASFALESYHWDKLSPYLISITYALIIFYIKYSEISPASTLFANDRHFSRLPSAPLERCTPPTAITLSTTSNVDDVRGLCIGAFWLHELPWALIGTAVRIASDLKLHHGIYRALKGDREGYLQARLYYLVYVCAHHFSVAYSRPSMSREKLIHGLLPAMCLTCGVDVETPIPLQCLPQLRRYSIELDIWYADWNETFRPHRNVGNYPQKGVGMHWNFAKLYLCSHAFRGVSTVQERSQSLPPELEEIANMGVLSAMSILNVIVSDDERRSFLHGLPLYFDTMIAFAVVFLLKVATKYTDTIRIDTDKILFLVSHTVAALNEITHYMHPQHLLVAIAEGLQKLLWKCQEQSRITQEPMQQLPATLEHSPTEMAWMESITNFDFLTSVPNVDDWVFHYPVATGAHPTHYNP</sequence>
<name>B6QFL4_TALMQ</name>
<feature type="domain" description="Zn(2)-C6 fungal-type" evidence="6">
    <location>
        <begin position="33"/>
        <end position="65"/>
    </location>
</feature>
<dbReference type="CDD" id="cd00067">
    <property type="entry name" value="GAL4"/>
    <property type="match status" value="1"/>
</dbReference>
<evidence type="ECO:0000313" key="8">
    <source>
        <dbReference type="Proteomes" id="UP000001294"/>
    </source>
</evidence>
<evidence type="ECO:0000256" key="4">
    <source>
        <dbReference type="ARBA" id="ARBA00023163"/>
    </source>
</evidence>
<proteinExistence type="predicted"/>
<protein>
    <recommendedName>
        <fullName evidence="6">Zn(2)-C6 fungal-type domain-containing protein</fullName>
    </recommendedName>
</protein>
<dbReference type="PANTHER" id="PTHR31845:SF17">
    <property type="entry name" value="ZN(II)2CYS6 TRANSCRIPTION FACTOR (EUROFUNG)"/>
    <property type="match status" value="1"/>
</dbReference>
<dbReference type="Gene3D" id="4.10.240.10">
    <property type="entry name" value="Zn(2)-C6 fungal-type DNA-binding domain"/>
    <property type="match status" value="1"/>
</dbReference>
<dbReference type="Pfam" id="PF00172">
    <property type="entry name" value="Zn_clus"/>
    <property type="match status" value="1"/>
</dbReference>
<keyword evidence="3" id="KW-0238">DNA-binding</keyword>
<comment type="subcellular location">
    <subcellularLocation>
        <location evidence="1">Nucleus</location>
    </subcellularLocation>
</comment>
<evidence type="ECO:0000259" key="6">
    <source>
        <dbReference type="PROSITE" id="PS50048"/>
    </source>
</evidence>
<accession>B6QFL4</accession>
<dbReference type="PROSITE" id="PS50048">
    <property type="entry name" value="ZN2_CY6_FUNGAL_2"/>
    <property type="match status" value="1"/>
</dbReference>
<dbReference type="GO" id="GO:0000981">
    <property type="term" value="F:DNA-binding transcription factor activity, RNA polymerase II-specific"/>
    <property type="evidence" value="ECO:0007669"/>
    <property type="project" value="InterPro"/>
</dbReference>
<dbReference type="VEuPathDB" id="FungiDB:PMAA_082550"/>
<dbReference type="SMART" id="SM00066">
    <property type="entry name" value="GAL4"/>
    <property type="match status" value="1"/>
</dbReference>
<dbReference type="SUPFAM" id="SSF57701">
    <property type="entry name" value="Zn2/Cys6 DNA-binding domain"/>
    <property type="match status" value="1"/>
</dbReference>
<gene>
    <name evidence="7" type="ORF">PMAA_082550</name>
</gene>
<evidence type="ECO:0000256" key="3">
    <source>
        <dbReference type="ARBA" id="ARBA00023125"/>
    </source>
</evidence>
<dbReference type="PANTHER" id="PTHR31845">
    <property type="entry name" value="FINGER DOMAIN PROTEIN, PUTATIVE-RELATED"/>
    <property type="match status" value="1"/>
</dbReference>
<dbReference type="GO" id="GO:0005634">
    <property type="term" value="C:nucleus"/>
    <property type="evidence" value="ECO:0007669"/>
    <property type="project" value="UniProtKB-SubCell"/>
</dbReference>
<evidence type="ECO:0000313" key="7">
    <source>
        <dbReference type="EMBL" id="EEA24249.1"/>
    </source>
</evidence>
<dbReference type="AlphaFoldDB" id="B6QFL4"/>
<dbReference type="Proteomes" id="UP000001294">
    <property type="component" value="Unassembled WGS sequence"/>
</dbReference>
<dbReference type="EMBL" id="DS995901">
    <property type="protein sequence ID" value="EEA24249.1"/>
    <property type="molecule type" value="Genomic_DNA"/>
</dbReference>
<dbReference type="CDD" id="cd12148">
    <property type="entry name" value="fungal_TF_MHR"/>
    <property type="match status" value="1"/>
</dbReference>
<dbReference type="InterPro" id="IPR051089">
    <property type="entry name" value="prtT"/>
</dbReference>
<dbReference type="GO" id="GO:0008270">
    <property type="term" value="F:zinc ion binding"/>
    <property type="evidence" value="ECO:0007669"/>
    <property type="project" value="InterPro"/>
</dbReference>